<evidence type="ECO:0000256" key="1">
    <source>
        <dbReference type="SAM" id="SignalP"/>
    </source>
</evidence>
<dbReference type="AlphaFoldDB" id="A0A2M4D706"/>
<protein>
    <submittedName>
        <fullName evidence="2">Putative secreted protein</fullName>
    </submittedName>
</protein>
<feature type="chain" id="PRO_5014597812" evidence="1">
    <location>
        <begin position="33"/>
        <end position="85"/>
    </location>
</feature>
<feature type="signal peptide" evidence="1">
    <location>
        <begin position="1"/>
        <end position="32"/>
    </location>
</feature>
<keyword evidence="1" id="KW-0732">Signal</keyword>
<evidence type="ECO:0000313" key="2">
    <source>
        <dbReference type="EMBL" id="MBW73329.1"/>
    </source>
</evidence>
<name>A0A2M4D706_ANODA</name>
<sequence length="85" mass="9956">MYVQRLQPVRFLLQCLLLQYQVLQLDVRLTNADDGFRSPAGLHRLETFLALAPLHKWDGLGSLLVIHQLNQHPPHFWQLVSNLFR</sequence>
<organism evidence="2">
    <name type="scientific">Anopheles darlingi</name>
    <name type="common">Mosquito</name>
    <dbReference type="NCBI Taxonomy" id="43151"/>
    <lineage>
        <taxon>Eukaryota</taxon>
        <taxon>Metazoa</taxon>
        <taxon>Ecdysozoa</taxon>
        <taxon>Arthropoda</taxon>
        <taxon>Hexapoda</taxon>
        <taxon>Insecta</taxon>
        <taxon>Pterygota</taxon>
        <taxon>Neoptera</taxon>
        <taxon>Endopterygota</taxon>
        <taxon>Diptera</taxon>
        <taxon>Nematocera</taxon>
        <taxon>Culicoidea</taxon>
        <taxon>Culicidae</taxon>
        <taxon>Anophelinae</taxon>
        <taxon>Anopheles</taxon>
    </lineage>
</organism>
<proteinExistence type="predicted"/>
<dbReference type="EMBL" id="GGFL01009151">
    <property type="protein sequence ID" value="MBW73329.1"/>
    <property type="molecule type" value="Transcribed_RNA"/>
</dbReference>
<reference evidence="2" key="1">
    <citation type="submission" date="2018-01" db="EMBL/GenBank/DDBJ databases">
        <title>An insight into the sialome of Amazonian anophelines.</title>
        <authorList>
            <person name="Ribeiro J.M."/>
            <person name="Scarpassa V."/>
            <person name="Calvo E."/>
        </authorList>
    </citation>
    <scope>NUCLEOTIDE SEQUENCE</scope>
</reference>
<accession>A0A2M4D706</accession>